<evidence type="ECO:0008006" key="3">
    <source>
        <dbReference type="Google" id="ProtNLM"/>
    </source>
</evidence>
<organism evidence="1 2">
    <name type="scientific">Acinetobacter johnsonii</name>
    <dbReference type="NCBI Taxonomy" id="40214"/>
    <lineage>
        <taxon>Bacteria</taxon>
        <taxon>Pseudomonadati</taxon>
        <taxon>Pseudomonadota</taxon>
        <taxon>Gammaproteobacteria</taxon>
        <taxon>Moraxellales</taxon>
        <taxon>Moraxellaceae</taxon>
        <taxon>Acinetobacter</taxon>
    </lineage>
</organism>
<proteinExistence type="predicted"/>
<dbReference type="PROSITE" id="PS00175">
    <property type="entry name" value="PG_MUTASE"/>
    <property type="match status" value="1"/>
</dbReference>
<name>A0AA42MA52_ACIJO</name>
<dbReference type="AlphaFoldDB" id="A0AA42MA52"/>
<dbReference type="SUPFAM" id="SSF46785">
    <property type="entry name" value="Winged helix' DNA-binding domain"/>
    <property type="match status" value="1"/>
</dbReference>
<evidence type="ECO:0000313" key="1">
    <source>
        <dbReference type="EMBL" id="MDH0826621.1"/>
    </source>
</evidence>
<sequence length="110" mass="12604">MGKKTVSGFKKRMLVLQCLLRHGEKSINELVDLQLFEMEKPSLNQLVVNLFKDGYLTFRTAQAGERFYAVSEAFESELIDDLGMCAEQPIDPGTTEALERFEKQRNEKKS</sequence>
<dbReference type="InterPro" id="IPR001345">
    <property type="entry name" value="PG/BPGM_mutase_AS"/>
</dbReference>
<dbReference type="GO" id="GO:0003824">
    <property type="term" value="F:catalytic activity"/>
    <property type="evidence" value="ECO:0007669"/>
    <property type="project" value="InterPro"/>
</dbReference>
<accession>A0AA42MA52</accession>
<evidence type="ECO:0000313" key="2">
    <source>
        <dbReference type="Proteomes" id="UP001160116"/>
    </source>
</evidence>
<protein>
    <recommendedName>
        <fullName evidence="3">ArsR family transcriptional regulator</fullName>
    </recommendedName>
</protein>
<reference evidence="1" key="1">
    <citation type="submission" date="2022-09" db="EMBL/GenBank/DDBJ databases">
        <title>Intensive care unit water sources are persistently colonized with multi-drug resistant bacteria and are the site of extensive horizontal gene transfer of antibiotic resistance genes.</title>
        <authorList>
            <person name="Diorio-Toth L."/>
        </authorList>
    </citation>
    <scope>NUCLEOTIDE SEQUENCE</scope>
    <source>
        <strain evidence="1">GD03885</strain>
    </source>
</reference>
<dbReference type="Proteomes" id="UP001160116">
    <property type="component" value="Unassembled WGS sequence"/>
</dbReference>
<dbReference type="RefSeq" id="WP_279679039.1">
    <property type="nucleotide sequence ID" value="NZ_JAOCCL010000018.1"/>
</dbReference>
<comment type="caution">
    <text evidence="1">The sequence shown here is derived from an EMBL/GenBank/DDBJ whole genome shotgun (WGS) entry which is preliminary data.</text>
</comment>
<gene>
    <name evidence="1" type="ORF">N5C97_08915</name>
</gene>
<dbReference type="EMBL" id="JAOCCL010000018">
    <property type="protein sequence ID" value="MDH0826621.1"/>
    <property type="molecule type" value="Genomic_DNA"/>
</dbReference>
<dbReference type="InterPro" id="IPR036390">
    <property type="entry name" value="WH_DNA-bd_sf"/>
</dbReference>